<feature type="compositionally biased region" description="Low complexity" evidence="1">
    <location>
        <begin position="32"/>
        <end position="42"/>
    </location>
</feature>
<name>A0AAE0BU78_9CHLO</name>
<organism evidence="2 3">
    <name type="scientific">Cymbomonas tetramitiformis</name>
    <dbReference type="NCBI Taxonomy" id="36881"/>
    <lineage>
        <taxon>Eukaryota</taxon>
        <taxon>Viridiplantae</taxon>
        <taxon>Chlorophyta</taxon>
        <taxon>Pyramimonadophyceae</taxon>
        <taxon>Pyramimonadales</taxon>
        <taxon>Pyramimonadaceae</taxon>
        <taxon>Cymbomonas</taxon>
    </lineage>
</organism>
<dbReference type="Proteomes" id="UP001190700">
    <property type="component" value="Unassembled WGS sequence"/>
</dbReference>
<accession>A0AAE0BU78</accession>
<reference evidence="2 3" key="1">
    <citation type="journal article" date="2015" name="Genome Biol. Evol.">
        <title>Comparative Genomics of a Bacterivorous Green Alga Reveals Evolutionary Causalities and Consequences of Phago-Mixotrophic Mode of Nutrition.</title>
        <authorList>
            <person name="Burns J.A."/>
            <person name="Paasch A."/>
            <person name="Narechania A."/>
            <person name="Kim E."/>
        </authorList>
    </citation>
    <scope>NUCLEOTIDE SEQUENCE [LARGE SCALE GENOMIC DNA]</scope>
    <source>
        <strain evidence="2 3">PLY_AMNH</strain>
    </source>
</reference>
<feature type="compositionally biased region" description="Basic and acidic residues" evidence="1">
    <location>
        <begin position="57"/>
        <end position="77"/>
    </location>
</feature>
<evidence type="ECO:0000256" key="1">
    <source>
        <dbReference type="SAM" id="MobiDB-lite"/>
    </source>
</evidence>
<dbReference type="AlphaFoldDB" id="A0AAE0BU78"/>
<protein>
    <submittedName>
        <fullName evidence="2">Uncharacterized protein</fullName>
    </submittedName>
</protein>
<sequence>MTGGARRALMKDSDVDCVVRLKDWVLNSPTPTTRAVAEPAAARADDTADVVSARNKRSTEDQRELVRQVRKDGEHSRRWSKAIRETIIGGVVEEPHMDMATDEEEDLRYSCPHTGKRERDVRRAGGGYCAIDSHTGAQRHVACDDVTGEFSTASVEDLLNEVNCGGK</sequence>
<keyword evidence="3" id="KW-1185">Reference proteome</keyword>
<gene>
    <name evidence="2" type="ORF">CYMTET_47470</name>
</gene>
<feature type="region of interest" description="Disordered" evidence="1">
    <location>
        <begin position="32"/>
        <end position="78"/>
    </location>
</feature>
<evidence type="ECO:0000313" key="3">
    <source>
        <dbReference type="Proteomes" id="UP001190700"/>
    </source>
</evidence>
<dbReference type="EMBL" id="LGRX02033112">
    <property type="protein sequence ID" value="KAK3242852.1"/>
    <property type="molecule type" value="Genomic_DNA"/>
</dbReference>
<proteinExistence type="predicted"/>
<comment type="caution">
    <text evidence="2">The sequence shown here is derived from an EMBL/GenBank/DDBJ whole genome shotgun (WGS) entry which is preliminary data.</text>
</comment>
<evidence type="ECO:0000313" key="2">
    <source>
        <dbReference type="EMBL" id="KAK3242852.1"/>
    </source>
</evidence>